<keyword evidence="8" id="KW-1015">Disulfide bond</keyword>
<dbReference type="InterPro" id="IPR049948">
    <property type="entry name" value="Cu_Am_ox_TPQ-bd"/>
</dbReference>
<comment type="cofactor">
    <cofactor evidence="11">
        <name>Cu cation</name>
        <dbReference type="ChEBI" id="CHEBI:23378"/>
    </cofactor>
    <text evidence="11">Contains 1 topaquinone per subunit.</text>
</comment>
<dbReference type="Gene3D" id="2.70.98.20">
    <property type="entry name" value="Copper amine oxidase, catalytic domain"/>
    <property type="match status" value="1"/>
</dbReference>
<evidence type="ECO:0000256" key="5">
    <source>
        <dbReference type="ARBA" id="ARBA00022772"/>
    </source>
</evidence>
<evidence type="ECO:0000256" key="4">
    <source>
        <dbReference type="ARBA" id="ARBA00022723"/>
    </source>
</evidence>
<protein>
    <recommendedName>
        <fullName evidence="11">Amine oxidase</fullName>
        <ecNumber evidence="11">1.4.3.-</ecNumber>
    </recommendedName>
</protein>
<comment type="PTM">
    <text evidence="10 11">Topaquinone (TPQ) is generated by copper-dependent autoxidation of a specific tyrosyl residue.</text>
</comment>
<dbReference type="GO" id="GO:0009308">
    <property type="term" value="P:amine metabolic process"/>
    <property type="evidence" value="ECO:0007669"/>
    <property type="project" value="UniProtKB-UniRule"/>
</dbReference>
<dbReference type="AlphaFoldDB" id="A0A402A9K7"/>
<evidence type="ECO:0000259" key="13">
    <source>
        <dbReference type="Pfam" id="PF01179"/>
    </source>
</evidence>
<evidence type="ECO:0000256" key="2">
    <source>
        <dbReference type="ARBA" id="ARBA00007983"/>
    </source>
</evidence>
<dbReference type="RefSeq" id="WP_126583263.1">
    <property type="nucleotide sequence ID" value="NZ_BIFR01000002.1"/>
</dbReference>
<dbReference type="InterPro" id="IPR000269">
    <property type="entry name" value="Cu_amine_oxidase"/>
</dbReference>
<organism evidence="16 17">
    <name type="scientific">Tengunoibacter tsumagoiensis</name>
    <dbReference type="NCBI Taxonomy" id="2014871"/>
    <lineage>
        <taxon>Bacteria</taxon>
        <taxon>Bacillati</taxon>
        <taxon>Chloroflexota</taxon>
        <taxon>Ktedonobacteria</taxon>
        <taxon>Ktedonobacterales</taxon>
        <taxon>Dictyobacteraceae</taxon>
        <taxon>Tengunoibacter</taxon>
    </lineage>
</organism>
<evidence type="ECO:0000259" key="15">
    <source>
        <dbReference type="Pfam" id="PF21994"/>
    </source>
</evidence>
<dbReference type="PROSITE" id="PS01164">
    <property type="entry name" value="COPPER_AMINE_OXID_1"/>
    <property type="match status" value="1"/>
</dbReference>
<comment type="caution">
    <text evidence="16">The sequence shown here is derived from an EMBL/GenBank/DDBJ whole genome shotgun (WGS) entry which is preliminary data.</text>
</comment>
<dbReference type="GO" id="GO:0005507">
    <property type="term" value="F:copper ion binding"/>
    <property type="evidence" value="ECO:0007669"/>
    <property type="project" value="InterPro"/>
</dbReference>
<reference evidence="17" key="1">
    <citation type="submission" date="2018-12" db="EMBL/GenBank/DDBJ databases">
        <title>Tengunoibacter tsumagoiensis gen. nov., sp. nov., Dictyobacter kobayashii sp. nov., D. alpinus sp. nov., and D. joshuensis sp. nov. and description of Dictyobacteraceae fam. nov. within the order Ktedonobacterales isolated from Tengu-no-mugimeshi.</title>
        <authorList>
            <person name="Wang C.M."/>
            <person name="Zheng Y."/>
            <person name="Sakai Y."/>
            <person name="Toyoda A."/>
            <person name="Minakuchi Y."/>
            <person name="Abe K."/>
            <person name="Yokota A."/>
            <person name="Yabe S."/>
        </authorList>
    </citation>
    <scope>NUCLEOTIDE SEQUENCE [LARGE SCALE GENOMIC DNA]</scope>
    <source>
        <strain evidence="17">Uno3</strain>
    </source>
</reference>
<dbReference type="Proteomes" id="UP000287352">
    <property type="component" value="Unassembled WGS sequence"/>
</dbReference>
<gene>
    <name evidence="16" type="ORF">KTT_57160</name>
</gene>
<feature type="active site" description="Schiff-base intermediate with substrate; via topaquinone" evidence="9">
    <location>
        <position position="391"/>
    </location>
</feature>
<evidence type="ECO:0000256" key="8">
    <source>
        <dbReference type="ARBA" id="ARBA00023157"/>
    </source>
</evidence>
<dbReference type="InterPro" id="IPR015798">
    <property type="entry name" value="Cu_amine_oxidase_C"/>
</dbReference>
<keyword evidence="6 11" id="KW-0560">Oxidoreductase</keyword>
<feature type="domain" description="Copper amine oxidase N3-terminal" evidence="14">
    <location>
        <begin position="108"/>
        <end position="208"/>
    </location>
</feature>
<keyword evidence="17" id="KW-1185">Reference proteome</keyword>
<evidence type="ECO:0000313" key="17">
    <source>
        <dbReference type="Proteomes" id="UP000287352"/>
    </source>
</evidence>
<comment type="similarity">
    <text evidence="2 11">Belongs to the copper/topaquinone oxidase family.</text>
</comment>
<evidence type="ECO:0000256" key="7">
    <source>
        <dbReference type="ARBA" id="ARBA00023008"/>
    </source>
</evidence>
<feature type="domain" description="Copper amine oxidase catalytic" evidence="13">
    <location>
        <begin position="230"/>
        <end position="633"/>
    </location>
</feature>
<dbReference type="EC" id="1.4.3.-" evidence="11"/>
<evidence type="ECO:0000256" key="3">
    <source>
        <dbReference type="ARBA" id="ARBA00011738"/>
    </source>
</evidence>
<dbReference type="InterPro" id="IPR015802">
    <property type="entry name" value="Cu_amine_oxidase_N3"/>
</dbReference>
<sequence length="654" mass="73838">MTEIPHAIAHSSTATVQHPLEPLTADEIRSAVQIVRAEKKLPESTRFVSVNLQEPAKDVVLTFTSGDAVVREAFIVLLDYLAEQAYEAVVSITDQRVVSWRELDGAQPSIIPDELADTETLLKAHPAFQEALRKRGITDLDLVMVDSWSVGYYETEDVQRRRLLRSLPYMRKNPGDNAYAHPIEGIVALIDLNRGEVVRIDDYGALPIPPESGNYTPEAVGQLRTDLKPIEITQPEGPSFSVNGHEISWQKWRFRISFNTREGLVLHTLTYEDKGRERPILYRASLAEMVVPYGDPGVSHYRKNAFDAGEYGLGTLANALQLGCDCLGHIHYFDALMTDGRGEVITLPNVVCMHEEDYGILWKHYDWRTNNTEVRRSRRLVISFICTIDNYEYGFFWYLYLDGTIEFESKLTGIMSTGAVAPGVKPKYGALVAPQLMAPNHQHIFNVRLDMMVDGLQNSVYEVHTEAEQPGPENPHGNAFFAKATLLATESEAQQVVDPLRSRYWKIVNPTSFNALGDPVAYKLMPGGNTLPFAHAESSIMQRAGFTQKSLWVTPYHPDEKYPAGDYPNQHRGGDGLPRWTQANRSIENTDVVVWYNMTAHHIPCPEDWPVMPVHYLNFMLKPTGFFDRSPALDVPPSTPQQDHCCDHEHHEHH</sequence>
<dbReference type="OrthoDB" id="9772590at2"/>
<dbReference type="NCBIfam" id="NF008559">
    <property type="entry name" value="PRK11504.1"/>
    <property type="match status" value="1"/>
</dbReference>
<name>A0A402A9K7_9CHLR</name>
<accession>A0A402A9K7</accession>
<evidence type="ECO:0000256" key="9">
    <source>
        <dbReference type="PIRSR" id="PIRSR600269-50"/>
    </source>
</evidence>
<dbReference type="Pfam" id="PF21994">
    <property type="entry name" value="AGAO-like_N2"/>
    <property type="match status" value="1"/>
</dbReference>
<dbReference type="PANTHER" id="PTHR10638:SF41">
    <property type="entry name" value="AMINE OXIDASE"/>
    <property type="match status" value="1"/>
</dbReference>
<dbReference type="GO" id="GO:0008131">
    <property type="term" value="F:primary methylamine oxidase activity"/>
    <property type="evidence" value="ECO:0007669"/>
    <property type="project" value="InterPro"/>
</dbReference>
<keyword evidence="4 11" id="KW-0479">Metal-binding</keyword>
<evidence type="ECO:0000256" key="1">
    <source>
        <dbReference type="ARBA" id="ARBA00001935"/>
    </source>
</evidence>
<dbReference type="GO" id="GO:0048038">
    <property type="term" value="F:quinone binding"/>
    <property type="evidence" value="ECO:0007669"/>
    <property type="project" value="InterPro"/>
</dbReference>
<dbReference type="SUPFAM" id="SSF54416">
    <property type="entry name" value="Amine oxidase N-terminal region"/>
    <property type="match status" value="2"/>
</dbReference>
<comment type="subunit">
    <text evidence="3">Homodimer.</text>
</comment>
<dbReference type="PANTHER" id="PTHR10638">
    <property type="entry name" value="COPPER AMINE OXIDASE"/>
    <property type="match status" value="1"/>
</dbReference>
<dbReference type="Pfam" id="PF02728">
    <property type="entry name" value="Cu_amine_oxidN3"/>
    <property type="match status" value="1"/>
</dbReference>
<keyword evidence="7 11" id="KW-0186">Copper</keyword>
<feature type="compositionally biased region" description="Basic and acidic residues" evidence="12">
    <location>
        <begin position="644"/>
        <end position="654"/>
    </location>
</feature>
<dbReference type="SUPFAM" id="SSF49998">
    <property type="entry name" value="Amine oxidase catalytic domain"/>
    <property type="match status" value="1"/>
</dbReference>
<evidence type="ECO:0000256" key="11">
    <source>
        <dbReference type="RuleBase" id="RU000672"/>
    </source>
</evidence>
<feature type="region of interest" description="Disordered" evidence="12">
    <location>
        <begin position="631"/>
        <end position="654"/>
    </location>
</feature>
<evidence type="ECO:0000313" key="16">
    <source>
        <dbReference type="EMBL" id="GCE15857.1"/>
    </source>
</evidence>
<evidence type="ECO:0000256" key="12">
    <source>
        <dbReference type="SAM" id="MobiDB-lite"/>
    </source>
</evidence>
<dbReference type="InterPro" id="IPR036460">
    <property type="entry name" value="Cu_amine_oxidase_C_sf"/>
</dbReference>
<dbReference type="FunFam" id="2.70.98.20:FF:000001">
    <property type="entry name" value="Amine oxidase"/>
    <property type="match status" value="1"/>
</dbReference>
<feature type="domain" description="AGAO-like N2" evidence="15">
    <location>
        <begin position="24"/>
        <end position="99"/>
    </location>
</feature>
<proteinExistence type="inferred from homology"/>
<dbReference type="EMBL" id="BIFR01000002">
    <property type="protein sequence ID" value="GCE15857.1"/>
    <property type="molecule type" value="Genomic_DNA"/>
</dbReference>
<dbReference type="InterPro" id="IPR054157">
    <property type="entry name" value="AGAO-like_N2"/>
</dbReference>
<keyword evidence="5 9" id="KW-0801">TPQ</keyword>
<dbReference type="Pfam" id="PF01179">
    <property type="entry name" value="Cu_amine_oxid"/>
    <property type="match status" value="1"/>
</dbReference>
<comment type="cofactor">
    <cofactor evidence="1">
        <name>Cu cation</name>
        <dbReference type="ChEBI" id="CHEBI:23378"/>
    </cofactor>
</comment>
<feature type="active site" description="Proton acceptor" evidence="9">
    <location>
        <position position="307"/>
    </location>
</feature>
<evidence type="ECO:0000256" key="6">
    <source>
        <dbReference type="ARBA" id="ARBA00023002"/>
    </source>
</evidence>
<dbReference type="InterPro" id="IPR016182">
    <property type="entry name" value="Cu_amine_oxidase_N-reg"/>
</dbReference>
<evidence type="ECO:0000259" key="14">
    <source>
        <dbReference type="Pfam" id="PF02728"/>
    </source>
</evidence>
<dbReference type="Gene3D" id="3.10.450.40">
    <property type="match status" value="2"/>
</dbReference>
<evidence type="ECO:0000256" key="10">
    <source>
        <dbReference type="PIRSR" id="PIRSR600269-51"/>
    </source>
</evidence>
<feature type="modified residue" description="2',4',5'-topaquinone" evidence="10">
    <location>
        <position position="391"/>
    </location>
</feature>